<feature type="signal peptide" evidence="1">
    <location>
        <begin position="1"/>
        <end position="21"/>
    </location>
</feature>
<evidence type="ECO:0000313" key="3">
    <source>
        <dbReference type="Proteomes" id="UP001315278"/>
    </source>
</evidence>
<name>A0ABS5FXR8_9BRAD</name>
<organism evidence="2 3">
    <name type="scientific">Bradyrhizobium jicamae</name>
    <dbReference type="NCBI Taxonomy" id="280332"/>
    <lineage>
        <taxon>Bacteria</taxon>
        <taxon>Pseudomonadati</taxon>
        <taxon>Pseudomonadota</taxon>
        <taxon>Alphaproteobacteria</taxon>
        <taxon>Hyphomicrobiales</taxon>
        <taxon>Nitrobacteraceae</taxon>
        <taxon>Bradyrhizobium</taxon>
    </lineage>
</organism>
<sequence>MAILLRLTAITLLIVASPVLAGERDQLNACKTLVAAQSSGGRDTPEVTRCRQIIKEWTLRDSRMSVDEQGRPLR</sequence>
<evidence type="ECO:0000313" key="2">
    <source>
        <dbReference type="EMBL" id="MBR0801046.1"/>
    </source>
</evidence>
<keyword evidence="3" id="KW-1185">Reference proteome</keyword>
<dbReference type="Proteomes" id="UP001315278">
    <property type="component" value="Unassembled WGS sequence"/>
</dbReference>
<keyword evidence="1" id="KW-0732">Signal</keyword>
<accession>A0ABS5FXR8</accession>
<dbReference type="RefSeq" id="WP_212398051.1">
    <property type="nucleotide sequence ID" value="NZ_JAFCJH010000069.1"/>
</dbReference>
<comment type="caution">
    <text evidence="2">The sequence shown here is derived from an EMBL/GenBank/DDBJ whole genome shotgun (WGS) entry which is preliminary data.</text>
</comment>
<evidence type="ECO:0000256" key="1">
    <source>
        <dbReference type="SAM" id="SignalP"/>
    </source>
</evidence>
<dbReference type="EMBL" id="JAFCJH010000069">
    <property type="protein sequence ID" value="MBR0801046.1"/>
    <property type="molecule type" value="Genomic_DNA"/>
</dbReference>
<feature type="chain" id="PRO_5046544030" evidence="1">
    <location>
        <begin position="22"/>
        <end position="74"/>
    </location>
</feature>
<protein>
    <submittedName>
        <fullName evidence="2">Uncharacterized protein</fullName>
    </submittedName>
</protein>
<reference evidence="3" key="1">
    <citation type="journal article" date="2021" name="ISME J.">
        <title>Evolutionary origin and ecological implication of a unique nif island in free-living Bradyrhizobium lineages.</title>
        <authorList>
            <person name="Tao J."/>
        </authorList>
    </citation>
    <scope>NUCLEOTIDE SEQUENCE [LARGE SCALE GENOMIC DNA]</scope>
    <source>
        <strain evidence="3">SZCCT0434</strain>
    </source>
</reference>
<gene>
    <name evidence="2" type="ORF">JQ615_37370</name>
</gene>
<proteinExistence type="predicted"/>